<dbReference type="InterPro" id="IPR011013">
    <property type="entry name" value="Gal_mutarotase_sf_dom"/>
</dbReference>
<accession>G8QSB9</accession>
<gene>
    <name evidence="9" type="ordered locus">SpiGrapes_2273</name>
</gene>
<dbReference type="Pfam" id="PF16353">
    <property type="entry name" value="LacZ_4"/>
    <property type="match status" value="1"/>
</dbReference>
<sequence>MFNLSYLSDPEVFQINRVPAHADFVSEACKSISLDGTWHFLSFFRPEEADTTFLDPAKLDTMGTIEVPGHLQLQGHGLLQYTNTMYSWDGKENIVPPQIPTHQNLTGCYARTIQISRSQLEKEIRIRFEGSESNVILYVNGIFVGYSEDSFTPSEFCITNQLKEGDNLISVMVTRFCSGSWLEDQDFWRLSGIFRSVHLLILEKTHIEDVFLKPILNQDFSLGALLAKVQVAEATADQTVSLFVGDKLLAECKAGDSLSCTLENPLLWSAENPFLYHATIVLKDEKTILDKTTIPFGFRDIHIEGTTILLNGKRLLIHGVNRHEFHCKKGRAISKEDIYADLVEMKRNNINAVRTSHYPNQSCFYDFCDVLGLYVVDETNLETHGTWMVFGRVVPDEHTIPNCKEEWKEAVLDRASSMAMRDKNHPSIIFWSCGNESYGGSVLDSESDYFRSLNDNRLIHYEGIFHDRRYPRTSDVESRMYAKIPEIQEYSKHATKPFILCEYSHSMGNSTGNLEEYVALEQSHPVYHGGFIWDFVDQAFQLDDKNPDNLSGGFGFDMPTDGYFCTNGLLTGDRKTTAKMKEVKYAYSPFPMAGEGNKLTITNRNLFIDASSFLIAWTLLKEGVAVSSGSFKTDLGAGETKTFTLFDPLPDTTETYSVTGEIRLDVATKWAEKGFVIAKHSFLANTVGEVSLPQEIEPFIKGSCNIGYRCEKGVFLYSLFLGQWEAMLTNQGNLLSRPVKLETWRAPTNNDKGNGNTLLWAPYKLASLYQRCTKYHLAENVLSTVIATPSFEAECRYTCHGNTTTLTVLAPSFPTSLPCFGISFAIDKRYHNVKWFGNTVIDTYQDRLCGNLLGIAQEDASSFYTNHNDPQECGNLTDLRYLELTDDQGHGMRIRGEKPFEGSVLPYSCHELENATKKSELPTNDCFYVRILDGQTGVGGDDSWGAPVHDKYLYKGPEGPWRISFEIL</sequence>
<evidence type="ECO:0000313" key="9">
    <source>
        <dbReference type="EMBL" id="AEV30049.1"/>
    </source>
</evidence>
<dbReference type="Gene3D" id="2.60.120.260">
    <property type="entry name" value="Galactose-binding domain-like"/>
    <property type="match status" value="1"/>
</dbReference>
<dbReference type="InterPro" id="IPR006102">
    <property type="entry name" value="Ig-like_GH2"/>
</dbReference>
<dbReference type="Pfam" id="PF02929">
    <property type="entry name" value="Bgal_small_N"/>
    <property type="match status" value="1"/>
</dbReference>
<dbReference type="InterPro" id="IPR006101">
    <property type="entry name" value="Glyco_hydro_2"/>
</dbReference>
<protein>
    <recommendedName>
        <fullName evidence="3 7">Beta-galactosidase</fullName>
        <ecNumber evidence="3 7">3.2.1.23</ecNumber>
    </recommendedName>
    <alternativeName>
        <fullName evidence="6 7">Lactase</fullName>
    </alternativeName>
</protein>
<evidence type="ECO:0000256" key="4">
    <source>
        <dbReference type="ARBA" id="ARBA00022801"/>
    </source>
</evidence>
<evidence type="ECO:0000256" key="7">
    <source>
        <dbReference type="RuleBase" id="RU361154"/>
    </source>
</evidence>
<dbReference type="InterPro" id="IPR032312">
    <property type="entry name" value="LacZ_4"/>
</dbReference>
<dbReference type="HOGENOM" id="CLU_002346_0_2_12"/>
<dbReference type="InterPro" id="IPR008979">
    <property type="entry name" value="Galactose-bd-like_sf"/>
</dbReference>
<keyword evidence="5 7" id="KW-0326">Glycosidase</keyword>
<evidence type="ECO:0000313" key="10">
    <source>
        <dbReference type="Proteomes" id="UP000005632"/>
    </source>
</evidence>
<comment type="similarity">
    <text evidence="2 7">Belongs to the glycosyl hydrolase 2 family.</text>
</comment>
<organism evidence="9 10">
    <name type="scientific">Sphaerochaeta pleomorpha (strain ATCC BAA-1885 / DSM 22778 / Grapes)</name>
    <dbReference type="NCBI Taxonomy" id="158190"/>
    <lineage>
        <taxon>Bacteria</taxon>
        <taxon>Pseudomonadati</taxon>
        <taxon>Spirochaetota</taxon>
        <taxon>Spirochaetia</taxon>
        <taxon>Spirochaetales</taxon>
        <taxon>Sphaerochaetaceae</taxon>
        <taxon>Sphaerochaeta</taxon>
    </lineage>
</organism>
<dbReference type="InterPro" id="IPR006104">
    <property type="entry name" value="Glyco_hydro_2_N"/>
</dbReference>
<reference evidence="9 10" key="1">
    <citation type="submission" date="2011-11" db="EMBL/GenBank/DDBJ databases">
        <title>Complete sequence of Spirochaeta sp. grapes.</title>
        <authorList>
            <consortium name="US DOE Joint Genome Institute"/>
            <person name="Lucas S."/>
            <person name="Han J."/>
            <person name="Lapidus A."/>
            <person name="Cheng J.-F."/>
            <person name="Goodwin L."/>
            <person name="Pitluck S."/>
            <person name="Peters L."/>
            <person name="Ovchinnikova G."/>
            <person name="Munk A.C."/>
            <person name="Detter J.C."/>
            <person name="Han C."/>
            <person name="Tapia R."/>
            <person name="Land M."/>
            <person name="Hauser L."/>
            <person name="Kyrpides N."/>
            <person name="Ivanova N."/>
            <person name="Pagani I."/>
            <person name="Ritalahtilisa K."/>
            <person name="Loeffler F."/>
            <person name="Woyke T."/>
        </authorList>
    </citation>
    <scope>NUCLEOTIDE SEQUENCE [LARGE SCALE GENOMIC DNA]</scope>
    <source>
        <strain evidence="10">ATCC BAA-1885 / DSM 22778 / Grapes</strain>
    </source>
</reference>
<evidence type="ECO:0000259" key="8">
    <source>
        <dbReference type="SMART" id="SM01038"/>
    </source>
</evidence>
<dbReference type="InterPro" id="IPR006103">
    <property type="entry name" value="Glyco_hydro_2_cat"/>
</dbReference>
<name>G8QSB9_SPHPG</name>
<dbReference type="InterPro" id="IPR004199">
    <property type="entry name" value="B-gal_small/dom_5"/>
</dbReference>
<evidence type="ECO:0000256" key="1">
    <source>
        <dbReference type="ARBA" id="ARBA00001412"/>
    </source>
</evidence>
<dbReference type="GO" id="GO:0004565">
    <property type="term" value="F:beta-galactosidase activity"/>
    <property type="evidence" value="ECO:0007669"/>
    <property type="project" value="UniProtKB-EC"/>
</dbReference>
<dbReference type="Pfam" id="PF02837">
    <property type="entry name" value="Glyco_hydro_2_N"/>
    <property type="match status" value="1"/>
</dbReference>
<dbReference type="Gene3D" id="3.20.20.80">
    <property type="entry name" value="Glycosidases"/>
    <property type="match status" value="1"/>
</dbReference>
<keyword evidence="10" id="KW-1185">Reference proteome</keyword>
<dbReference type="AlphaFoldDB" id="G8QSB9"/>
<dbReference type="SUPFAM" id="SSF74650">
    <property type="entry name" value="Galactose mutarotase-like"/>
    <property type="match status" value="1"/>
</dbReference>
<dbReference type="SUPFAM" id="SSF49785">
    <property type="entry name" value="Galactose-binding domain-like"/>
    <property type="match status" value="1"/>
</dbReference>
<dbReference type="SUPFAM" id="SSF51445">
    <property type="entry name" value="(Trans)glycosidases"/>
    <property type="match status" value="1"/>
</dbReference>
<dbReference type="SUPFAM" id="SSF49303">
    <property type="entry name" value="beta-Galactosidase/glucuronidase domain"/>
    <property type="match status" value="2"/>
</dbReference>
<dbReference type="InterPro" id="IPR023230">
    <property type="entry name" value="Glyco_hydro_2_CS"/>
</dbReference>
<dbReference type="Pfam" id="PF02836">
    <property type="entry name" value="Glyco_hydro_2_C"/>
    <property type="match status" value="1"/>
</dbReference>
<comment type="catalytic activity">
    <reaction evidence="1 7">
        <text>Hydrolysis of terminal non-reducing beta-D-galactose residues in beta-D-galactosides.</text>
        <dbReference type="EC" id="3.2.1.23"/>
    </reaction>
</comment>
<dbReference type="InterPro" id="IPR017853">
    <property type="entry name" value="GH"/>
</dbReference>
<dbReference type="EC" id="3.2.1.23" evidence="3 7"/>
<dbReference type="RefSeq" id="WP_014270890.1">
    <property type="nucleotide sequence ID" value="NC_016633.1"/>
</dbReference>
<dbReference type="Pfam" id="PF00703">
    <property type="entry name" value="Glyco_hydro_2"/>
    <property type="match status" value="1"/>
</dbReference>
<dbReference type="InterPro" id="IPR013783">
    <property type="entry name" value="Ig-like_fold"/>
</dbReference>
<evidence type="ECO:0000256" key="2">
    <source>
        <dbReference type="ARBA" id="ARBA00007401"/>
    </source>
</evidence>
<feature type="domain" description="Beta galactosidase small chain/" evidence="8">
    <location>
        <begin position="707"/>
        <end position="968"/>
    </location>
</feature>
<dbReference type="Gene3D" id="2.70.98.10">
    <property type="match status" value="1"/>
</dbReference>
<dbReference type="InterPro" id="IPR036156">
    <property type="entry name" value="Beta-gal/glucu_dom_sf"/>
</dbReference>
<evidence type="ECO:0000256" key="3">
    <source>
        <dbReference type="ARBA" id="ARBA00012756"/>
    </source>
</evidence>
<dbReference type="PROSITE" id="PS00719">
    <property type="entry name" value="GLYCOSYL_HYDROL_F2_1"/>
    <property type="match status" value="1"/>
</dbReference>
<dbReference type="InterPro" id="IPR023232">
    <property type="entry name" value="Glyco_hydro_2_AS"/>
</dbReference>
<evidence type="ECO:0000256" key="6">
    <source>
        <dbReference type="ARBA" id="ARBA00032230"/>
    </source>
</evidence>
<dbReference type="InterPro" id="IPR050347">
    <property type="entry name" value="Bact_Beta-galactosidase"/>
</dbReference>
<proteinExistence type="inferred from homology"/>
<dbReference type="SMART" id="SM01038">
    <property type="entry name" value="Bgal_small_N"/>
    <property type="match status" value="1"/>
</dbReference>
<dbReference type="GO" id="GO:0030246">
    <property type="term" value="F:carbohydrate binding"/>
    <property type="evidence" value="ECO:0007669"/>
    <property type="project" value="InterPro"/>
</dbReference>
<dbReference type="PROSITE" id="PS00608">
    <property type="entry name" value="GLYCOSYL_HYDROL_F2_2"/>
    <property type="match status" value="1"/>
</dbReference>
<dbReference type="GO" id="GO:0009341">
    <property type="term" value="C:beta-galactosidase complex"/>
    <property type="evidence" value="ECO:0007669"/>
    <property type="project" value="InterPro"/>
</dbReference>
<evidence type="ECO:0000256" key="5">
    <source>
        <dbReference type="ARBA" id="ARBA00023295"/>
    </source>
</evidence>
<keyword evidence="4 7" id="KW-0378">Hydrolase</keyword>
<dbReference type="PRINTS" id="PR00132">
    <property type="entry name" value="GLHYDRLASE2"/>
</dbReference>
<dbReference type="PANTHER" id="PTHR46323:SF2">
    <property type="entry name" value="BETA-GALACTOSIDASE"/>
    <property type="match status" value="1"/>
</dbReference>
<dbReference type="InterPro" id="IPR014718">
    <property type="entry name" value="GH-type_carb-bd"/>
</dbReference>
<dbReference type="GO" id="GO:0005990">
    <property type="term" value="P:lactose catabolic process"/>
    <property type="evidence" value="ECO:0007669"/>
    <property type="project" value="TreeGrafter"/>
</dbReference>
<dbReference type="Proteomes" id="UP000005632">
    <property type="component" value="Chromosome"/>
</dbReference>
<dbReference type="KEGG" id="sgp:SpiGrapes_2273"/>
<dbReference type="EMBL" id="CP003155">
    <property type="protein sequence ID" value="AEV30049.1"/>
    <property type="molecule type" value="Genomic_DNA"/>
</dbReference>
<dbReference type="eggNOG" id="COG3250">
    <property type="taxonomic scope" value="Bacteria"/>
</dbReference>
<dbReference type="PANTHER" id="PTHR46323">
    <property type="entry name" value="BETA-GALACTOSIDASE"/>
    <property type="match status" value="1"/>
</dbReference>
<dbReference type="STRING" id="158190.SpiGrapes_2273"/>
<dbReference type="OrthoDB" id="9801077at2"/>
<dbReference type="Gene3D" id="2.60.40.10">
    <property type="entry name" value="Immunoglobulins"/>
    <property type="match status" value="2"/>
</dbReference>